<reference evidence="6" key="1">
    <citation type="journal article" date="2019" name="PLoS Negl. Trop. Dis.">
        <title>Revisiting the worldwide diversity of Leptospira species in the environment.</title>
        <authorList>
            <person name="Vincent A.T."/>
            <person name="Schiettekatte O."/>
            <person name="Bourhy P."/>
            <person name="Veyrier F.J."/>
            <person name="Picardeau M."/>
        </authorList>
    </citation>
    <scope>NUCLEOTIDE SEQUENCE [LARGE SCALE GENOMIC DNA]</scope>
    <source>
        <strain evidence="6">201702451</strain>
    </source>
</reference>
<feature type="region of interest" description="Disordered" evidence="4">
    <location>
        <begin position="226"/>
        <end position="248"/>
    </location>
</feature>
<sequence length="502" mass="57410">MSKYLRIQNGSFRYDTQSTPIFENLNLHFPKGWTGLVGKNGSGKSTLAKIISRELELDQGNVVGPGHVLVLTQGTEIEEKELIEFLNDDSKETSFWKSQLQINIQSPDEYATLSFGEKRKLLLSRILSKQPEVIVLDEPTNHLDAKSQLILRNAIRAYDGIGILISHDRSLLDELATSCVFMEKNFIEQRPGNYSEGKQERDKEAKSRIRDWHIAKAERKKLEKEWKRRREEASLSHNRRSKKDLELHDHDGRAKKNLVRVSGKDGMAGRLKNQIEQRTKRSAEKEKEIWETLPEKETIGIQWQSHNTKRNLLFLEAGERLDLDYLTLDLQFPLAIGSQTRIGITGANGSGKSSLLQYLLKHFLLKQIPNVYLPQEFSKQELTALLQKFQSLTEAKQAEYLSIVHRLGSDPKRFLESEALSPGEGKKLALAMQIETNAEVILLDEPTNHLDLKSVEALEGSLQKTKAALVFVSHDETFTKTLASEEWVLENFRLIQKHLDRI</sequence>
<evidence type="ECO:0000256" key="2">
    <source>
        <dbReference type="ARBA" id="ARBA00022741"/>
    </source>
</evidence>
<dbReference type="InterPro" id="IPR050611">
    <property type="entry name" value="ABCF"/>
</dbReference>
<name>A0A4Z0ZUX3_9LEPT</name>
<keyword evidence="3 6" id="KW-0067">ATP-binding</keyword>
<dbReference type="PROSITE" id="PS50893">
    <property type="entry name" value="ABC_TRANSPORTER_2"/>
    <property type="match status" value="1"/>
</dbReference>
<evidence type="ECO:0000256" key="4">
    <source>
        <dbReference type="SAM" id="MobiDB-lite"/>
    </source>
</evidence>
<evidence type="ECO:0000256" key="3">
    <source>
        <dbReference type="ARBA" id="ARBA00022840"/>
    </source>
</evidence>
<dbReference type="InterPro" id="IPR003439">
    <property type="entry name" value="ABC_transporter-like_ATP-bd"/>
</dbReference>
<dbReference type="InterPro" id="IPR017871">
    <property type="entry name" value="ABC_transporter-like_CS"/>
</dbReference>
<dbReference type="Pfam" id="PF00005">
    <property type="entry name" value="ABC_tran"/>
    <property type="match status" value="2"/>
</dbReference>
<proteinExistence type="predicted"/>
<evidence type="ECO:0000313" key="7">
    <source>
        <dbReference type="Proteomes" id="UP000297567"/>
    </source>
</evidence>
<keyword evidence="7" id="KW-1185">Reference proteome</keyword>
<dbReference type="InterPro" id="IPR003593">
    <property type="entry name" value="AAA+_ATPase"/>
</dbReference>
<evidence type="ECO:0000256" key="1">
    <source>
        <dbReference type="ARBA" id="ARBA00022737"/>
    </source>
</evidence>
<evidence type="ECO:0000313" key="6">
    <source>
        <dbReference type="EMBL" id="TGL72335.1"/>
    </source>
</evidence>
<dbReference type="PROSITE" id="PS00211">
    <property type="entry name" value="ABC_TRANSPORTER_1"/>
    <property type="match status" value="1"/>
</dbReference>
<dbReference type="SUPFAM" id="SSF52540">
    <property type="entry name" value="P-loop containing nucleoside triphosphate hydrolases"/>
    <property type="match status" value="2"/>
</dbReference>
<keyword evidence="1" id="KW-0677">Repeat</keyword>
<accession>A0A4Z0ZUX3</accession>
<dbReference type="Proteomes" id="UP000297567">
    <property type="component" value="Unassembled WGS sequence"/>
</dbReference>
<dbReference type="SMART" id="SM00382">
    <property type="entry name" value="AAA"/>
    <property type="match status" value="2"/>
</dbReference>
<dbReference type="CDD" id="cd03221">
    <property type="entry name" value="ABCF_EF-3"/>
    <property type="match status" value="1"/>
</dbReference>
<dbReference type="EMBL" id="RQGH01000011">
    <property type="protein sequence ID" value="TGL72335.1"/>
    <property type="molecule type" value="Genomic_DNA"/>
</dbReference>
<keyword evidence="2" id="KW-0547">Nucleotide-binding</keyword>
<dbReference type="Gene3D" id="3.40.50.300">
    <property type="entry name" value="P-loop containing nucleotide triphosphate hydrolases"/>
    <property type="match status" value="3"/>
</dbReference>
<gene>
    <name evidence="6" type="ORF">EHQ62_05795</name>
</gene>
<dbReference type="AlphaFoldDB" id="A0A4Z0ZUX3"/>
<dbReference type="GO" id="GO:0016887">
    <property type="term" value="F:ATP hydrolysis activity"/>
    <property type="evidence" value="ECO:0007669"/>
    <property type="project" value="InterPro"/>
</dbReference>
<dbReference type="PANTHER" id="PTHR19211">
    <property type="entry name" value="ATP-BINDING TRANSPORT PROTEIN-RELATED"/>
    <property type="match status" value="1"/>
</dbReference>
<dbReference type="RefSeq" id="WP_135641253.1">
    <property type="nucleotide sequence ID" value="NZ_RQGH01000011.1"/>
</dbReference>
<dbReference type="InterPro" id="IPR027417">
    <property type="entry name" value="P-loop_NTPase"/>
</dbReference>
<dbReference type="GO" id="GO:0005524">
    <property type="term" value="F:ATP binding"/>
    <property type="evidence" value="ECO:0007669"/>
    <property type="project" value="UniProtKB-KW"/>
</dbReference>
<feature type="domain" description="ABC transporter" evidence="5">
    <location>
        <begin position="5"/>
        <end position="209"/>
    </location>
</feature>
<dbReference type="PANTHER" id="PTHR19211:SF6">
    <property type="entry name" value="BLL7188 PROTEIN"/>
    <property type="match status" value="1"/>
</dbReference>
<protein>
    <submittedName>
        <fullName evidence="6">ABC transporter ATP-binding protein</fullName>
    </submittedName>
</protein>
<evidence type="ECO:0000259" key="5">
    <source>
        <dbReference type="PROSITE" id="PS50893"/>
    </source>
</evidence>
<organism evidence="6 7">
    <name type="scientific">Leptospira jelokensis</name>
    <dbReference type="NCBI Taxonomy" id="2484931"/>
    <lineage>
        <taxon>Bacteria</taxon>
        <taxon>Pseudomonadati</taxon>
        <taxon>Spirochaetota</taxon>
        <taxon>Spirochaetia</taxon>
        <taxon>Leptospirales</taxon>
        <taxon>Leptospiraceae</taxon>
        <taxon>Leptospira</taxon>
    </lineage>
</organism>
<comment type="caution">
    <text evidence="6">The sequence shown here is derived from an EMBL/GenBank/DDBJ whole genome shotgun (WGS) entry which is preliminary data.</text>
</comment>